<accession>A0A7Y0E293</accession>
<dbReference type="PANTHER" id="PTHR11102">
    <property type="entry name" value="SEL-1-LIKE PROTEIN"/>
    <property type="match status" value="1"/>
</dbReference>
<dbReference type="EMBL" id="JABBNT010000004">
    <property type="protein sequence ID" value="NMM45884.1"/>
    <property type="molecule type" value="Genomic_DNA"/>
</dbReference>
<dbReference type="InterPro" id="IPR050767">
    <property type="entry name" value="Sel1_AlgK"/>
</dbReference>
<dbReference type="InterPro" id="IPR006597">
    <property type="entry name" value="Sel1-like"/>
</dbReference>
<evidence type="ECO:0000313" key="1">
    <source>
        <dbReference type="EMBL" id="NMM45884.1"/>
    </source>
</evidence>
<gene>
    <name evidence="1" type="ORF">HH303_15410</name>
</gene>
<dbReference type="AlphaFoldDB" id="A0A7Y0E293"/>
<dbReference type="SUPFAM" id="SSF81901">
    <property type="entry name" value="HCP-like"/>
    <property type="match status" value="1"/>
</dbReference>
<organism evidence="1 2">
    <name type="scientific">Pacificispira spongiicola</name>
    <dbReference type="NCBI Taxonomy" id="2729598"/>
    <lineage>
        <taxon>Bacteria</taxon>
        <taxon>Pseudomonadati</taxon>
        <taxon>Pseudomonadota</taxon>
        <taxon>Alphaproteobacteria</taxon>
        <taxon>Rhodospirillales</taxon>
        <taxon>Rhodospirillaceae</taxon>
        <taxon>Pacificispira</taxon>
    </lineage>
</organism>
<proteinExistence type="predicted"/>
<dbReference type="InterPro" id="IPR011990">
    <property type="entry name" value="TPR-like_helical_dom_sf"/>
</dbReference>
<dbReference type="Pfam" id="PF08238">
    <property type="entry name" value="Sel1"/>
    <property type="match status" value="4"/>
</dbReference>
<comment type="caution">
    <text evidence="1">The sequence shown here is derived from an EMBL/GenBank/DDBJ whole genome shotgun (WGS) entry which is preliminary data.</text>
</comment>
<name>A0A7Y0E293_9PROT</name>
<keyword evidence="2" id="KW-1185">Reference proteome</keyword>
<evidence type="ECO:0000313" key="2">
    <source>
        <dbReference type="Proteomes" id="UP000539372"/>
    </source>
</evidence>
<dbReference type="RefSeq" id="WP_169626259.1">
    <property type="nucleotide sequence ID" value="NZ_JABBNT010000004.1"/>
</dbReference>
<dbReference type="PANTHER" id="PTHR11102:SF160">
    <property type="entry name" value="ERAD-ASSOCIATED E3 UBIQUITIN-PROTEIN LIGASE COMPONENT HRD3"/>
    <property type="match status" value="1"/>
</dbReference>
<reference evidence="1 2" key="1">
    <citation type="submission" date="2020-04" db="EMBL/GenBank/DDBJ databases">
        <title>Rhodospirillaceae bacterium KN72 isolated from deep sea.</title>
        <authorList>
            <person name="Zhang D.-C."/>
        </authorList>
    </citation>
    <scope>NUCLEOTIDE SEQUENCE [LARGE SCALE GENOMIC DNA]</scope>
    <source>
        <strain evidence="1 2">KN72</strain>
    </source>
</reference>
<dbReference type="Gene3D" id="1.25.40.10">
    <property type="entry name" value="Tetratricopeptide repeat domain"/>
    <property type="match status" value="1"/>
</dbReference>
<dbReference type="Proteomes" id="UP000539372">
    <property type="component" value="Unassembled WGS sequence"/>
</dbReference>
<dbReference type="SMART" id="SM00671">
    <property type="entry name" value="SEL1"/>
    <property type="match status" value="4"/>
</dbReference>
<sequence length="215" mass="23127">MAASGASAQTLADLQQVPAFVLQKYEKKAEAGDQGAQFRLGLLYERGLVDGTPNDMAAADWYGRAAETGFPPAQFKRARFYAEGRGGPRDMTKAAALYAAAAEQGLPEAQYNYAILLQDGIGVDKNLPEAIRWFEQAAFRGETAAMRALALLYMAGPLGTPHDMIEAWAWLSQAVDAGEADLKAELDAVQAVLSDADLAEAQKLLKAYGELRLAR</sequence>
<protein>
    <submittedName>
        <fullName evidence="1">Sel1 repeat family protein</fullName>
    </submittedName>
</protein>